<evidence type="ECO:0000313" key="5">
    <source>
        <dbReference type="EMBL" id="GGK01238.1"/>
    </source>
</evidence>
<dbReference type="Proteomes" id="UP000599009">
    <property type="component" value="Unassembled WGS sequence"/>
</dbReference>
<dbReference type="PANTHER" id="PTHR21666:SF289">
    <property type="entry name" value="L-ALA--D-GLU ENDOPEPTIDASE"/>
    <property type="match status" value="1"/>
</dbReference>
<keyword evidence="1" id="KW-0732">Signal</keyword>
<accession>A0ABQ2EC02</accession>
<proteinExistence type="predicted"/>
<dbReference type="InterPro" id="IPR011055">
    <property type="entry name" value="Dup_hybrid_motif"/>
</dbReference>
<feature type="transmembrane region" description="Helical" evidence="2">
    <location>
        <begin position="112"/>
        <end position="129"/>
    </location>
</feature>
<evidence type="ECO:0000259" key="4">
    <source>
        <dbReference type="Pfam" id="PF05569"/>
    </source>
</evidence>
<dbReference type="SUPFAM" id="SSF51261">
    <property type="entry name" value="Duplicated hybrid motif"/>
    <property type="match status" value="1"/>
</dbReference>
<feature type="transmembrane region" description="Helical" evidence="2">
    <location>
        <begin position="43"/>
        <end position="65"/>
    </location>
</feature>
<sequence length="516" mass="54972">MSIFAPDIWGFHAGACLFAGALAWSLGLALHRGLRISHAARSYWLVVWALAILPTLLAVAFHGFASAGASWSLPMPLPLPSVAELGGWSNGLEAPWQDAAEPLGARAWQEPLLLMLYVAGAGLAALRWGRGMLAVRCIVRASSPVVPAALPGPLSAMEWQRLHRLGIELRATTRQVSPFALCWPRRAIIIPAALAARLEDRQLQMVLRHEASHLARHDPQRAALMRLVSVVFWFNPFLGLIERRVQVAAELCCDAAAAGVEPEARHVYARAYLEALRLSAGSQMPSPVAAFSRHDPGSHRLRIRHMVQGDARRRLALPWRIALLALALVAGGAVAAVQIGTVTPGRDQAGIDEAAAGPRAAVVSVVAPVRREAAAPEATAGVSARPAIGFRFPVTAPRVSSRYGAEGGPYTRPHRGIDFAAARGTPVYAPADASVVAATTRYPDGPNYGTVVVLDHGGGWQSLHAHLDGFDVQVGQRVAAGTQIGRAGTTGKVTGPHLHMELLLDGQRVDPEPLLR</sequence>
<feature type="transmembrane region" description="Helical" evidence="2">
    <location>
        <begin position="321"/>
        <end position="339"/>
    </location>
</feature>
<keyword evidence="6" id="KW-1185">Reference proteome</keyword>
<gene>
    <name evidence="5" type="ORF">GCM10011394_08070</name>
</gene>
<evidence type="ECO:0000313" key="6">
    <source>
        <dbReference type="Proteomes" id="UP000599009"/>
    </source>
</evidence>
<name>A0ABQ2EC02_9GAMM</name>
<comment type="caution">
    <text evidence="5">The sequence shown here is derived from an EMBL/GenBank/DDBJ whole genome shotgun (WGS) entry which is preliminary data.</text>
</comment>
<dbReference type="RefSeq" id="WP_132985221.1">
    <property type="nucleotide sequence ID" value="NZ_BMME01000001.1"/>
</dbReference>
<dbReference type="Gene3D" id="3.30.2010.10">
    <property type="entry name" value="Metalloproteases ('zincins'), catalytic domain"/>
    <property type="match status" value="1"/>
</dbReference>
<protein>
    <recommendedName>
        <fullName evidence="7">M23 family metallopeptidase</fullName>
    </recommendedName>
</protein>
<dbReference type="InterPro" id="IPR016047">
    <property type="entry name" value="M23ase_b-sheet_dom"/>
</dbReference>
<keyword evidence="2" id="KW-0472">Membrane</keyword>
<dbReference type="Pfam" id="PF01551">
    <property type="entry name" value="Peptidase_M23"/>
    <property type="match status" value="1"/>
</dbReference>
<organism evidence="5 6">
    <name type="scientific">Luteimonas terricola</name>
    <dbReference type="NCBI Taxonomy" id="645597"/>
    <lineage>
        <taxon>Bacteria</taxon>
        <taxon>Pseudomonadati</taxon>
        <taxon>Pseudomonadota</taxon>
        <taxon>Gammaproteobacteria</taxon>
        <taxon>Lysobacterales</taxon>
        <taxon>Lysobacteraceae</taxon>
        <taxon>Luteimonas</taxon>
    </lineage>
</organism>
<dbReference type="EMBL" id="BMME01000001">
    <property type="protein sequence ID" value="GGK01238.1"/>
    <property type="molecule type" value="Genomic_DNA"/>
</dbReference>
<evidence type="ECO:0000256" key="1">
    <source>
        <dbReference type="ARBA" id="ARBA00022729"/>
    </source>
</evidence>
<evidence type="ECO:0000259" key="3">
    <source>
        <dbReference type="Pfam" id="PF01551"/>
    </source>
</evidence>
<dbReference type="CDD" id="cd12797">
    <property type="entry name" value="M23_peptidase"/>
    <property type="match status" value="1"/>
</dbReference>
<dbReference type="InterPro" id="IPR050570">
    <property type="entry name" value="Cell_wall_metabolism_enzyme"/>
</dbReference>
<dbReference type="PANTHER" id="PTHR21666">
    <property type="entry name" value="PEPTIDASE-RELATED"/>
    <property type="match status" value="1"/>
</dbReference>
<feature type="domain" description="M23ase beta-sheet core" evidence="3">
    <location>
        <begin position="413"/>
        <end position="511"/>
    </location>
</feature>
<keyword evidence="2" id="KW-0812">Transmembrane</keyword>
<feature type="transmembrane region" description="Helical" evidence="2">
    <location>
        <begin position="12"/>
        <end position="31"/>
    </location>
</feature>
<evidence type="ECO:0000256" key="2">
    <source>
        <dbReference type="SAM" id="Phobius"/>
    </source>
</evidence>
<dbReference type="CDD" id="cd07341">
    <property type="entry name" value="M56_BlaR1_MecR1_like"/>
    <property type="match status" value="1"/>
</dbReference>
<feature type="domain" description="Peptidase M56" evidence="4">
    <location>
        <begin position="28"/>
        <end position="281"/>
    </location>
</feature>
<evidence type="ECO:0008006" key="7">
    <source>
        <dbReference type="Google" id="ProtNLM"/>
    </source>
</evidence>
<dbReference type="Gene3D" id="2.70.70.10">
    <property type="entry name" value="Glucose Permease (Domain IIA)"/>
    <property type="match status" value="1"/>
</dbReference>
<dbReference type="Pfam" id="PF05569">
    <property type="entry name" value="Peptidase_M56"/>
    <property type="match status" value="1"/>
</dbReference>
<reference evidence="6" key="1">
    <citation type="journal article" date="2019" name="Int. J. Syst. Evol. Microbiol.">
        <title>The Global Catalogue of Microorganisms (GCM) 10K type strain sequencing project: providing services to taxonomists for standard genome sequencing and annotation.</title>
        <authorList>
            <consortium name="The Broad Institute Genomics Platform"/>
            <consortium name="The Broad Institute Genome Sequencing Center for Infectious Disease"/>
            <person name="Wu L."/>
            <person name="Ma J."/>
        </authorList>
    </citation>
    <scope>NUCLEOTIDE SEQUENCE [LARGE SCALE GENOMIC DNA]</scope>
    <source>
        <strain evidence="6">CGMCC 1.8985</strain>
    </source>
</reference>
<keyword evidence="2" id="KW-1133">Transmembrane helix</keyword>
<dbReference type="InterPro" id="IPR008756">
    <property type="entry name" value="Peptidase_M56"/>
</dbReference>